<keyword evidence="1" id="KW-0408">Iron</keyword>
<dbReference type="eggNOG" id="COG1694">
    <property type="taxonomic scope" value="Bacteria"/>
</dbReference>
<comment type="caution">
    <text evidence="3">The sequence shown here is derived from an EMBL/GenBank/DDBJ whole genome shotgun (WGS) entry which is preliminary data.</text>
</comment>
<sequence length="401" mass="44212">MAPSCTLARMDIHSLQTRLRAFSAERGWEPHQNPKNLAMAMVVEAAELVEIFQWLSPAQAADLASDAARQQHAGEEIADVLVYLLQIADRCGIDVEAAVERKMALNALKYPVPTALSTAAQQVAVIDWRAVDAPARFVHSLLHTGFAVLTHHPIDTALLRRIEDEWDAWLASPAVDNCRFDPLTQDGYVGPERSETAKGQTEKDLKAFFHHYPGGRYPQELSDAALRYRAQAEALAAQLLDWVQQHAPEAARQSFPQPLPEMIAGSRQTLLRILRYPPLRGDEPAGAMRAAAHEDINLLTVLPAAREPGLQVLGRDGLWRDVPGDAGWLVVNTGDMLQEASGGVFPSTTHRVVNPAGEAARRARLAMPLFLHPRPEVRLSARHTAASYLDERLRELGLRAP</sequence>
<dbReference type="CDD" id="cd11537">
    <property type="entry name" value="NTP-PPase_RS21-C6_like"/>
    <property type="match status" value="1"/>
</dbReference>
<dbReference type="GO" id="GO:0047429">
    <property type="term" value="F:nucleoside triphosphate diphosphatase activity"/>
    <property type="evidence" value="ECO:0007669"/>
    <property type="project" value="InterPro"/>
</dbReference>
<dbReference type="Gene3D" id="1.10.287.1080">
    <property type="entry name" value="MazG-like"/>
    <property type="match status" value="1"/>
</dbReference>
<name>A0A059KJ72_9BURK</name>
<keyword evidence="1" id="KW-0479">Metal-binding</keyword>
<dbReference type="Gene3D" id="2.60.120.330">
    <property type="entry name" value="B-lactam Antibiotic, Isopenicillin N Synthase, Chain"/>
    <property type="match status" value="1"/>
</dbReference>
<dbReference type="PROSITE" id="PS51471">
    <property type="entry name" value="FE2OG_OXY"/>
    <property type="match status" value="1"/>
</dbReference>
<gene>
    <name evidence="3" type="ORF">X805_29220</name>
</gene>
<dbReference type="SUPFAM" id="SSF51197">
    <property type="entry name" value="Clavaminate synthase-like"/>
    <property type="match status" value="1"/>
</dbReference>
<proteinExistence type="inferred from homology"/>
<dbReference type="InterPro" id="IPR025984">
    <property type="entry name" value="DCTPP"/>
</dbReference>
<evidence type="ECO:0000259" key="2">
    <source>
        <dbReference type="PROSITE" id="PS51471"/>
    </source>
</evidence>
<evidence type="ECO:0000313" key="3">
    <source>
        <dbReference type="EMBL" id="KDB51486.1"/>
    </source>
</evidence>
<protein>
    <submittedName>
        <fullName evidence="3">2OG-Fe(II) oxygenase</fullName>
    </submittedName>
</protein>
<dbReference type="InterPro" id="IPR027443">
    <property type="entry name" value="IPNS-like_sf"/>
</dbReference>
<dbReference type="GO" id="GO:0016491">
    <property type="term" value="F:oxidoreductase activity"/>
    <property type="evidence" value="ECO:0007669"/>
    <property type="project" value="UniProtKB-KW"/>
</dbReference>
<keyword evidence="1" id="KW-0560">Oxidoreductase</keyword>
<organism evidence="3 4">
    <name type="scientific">Sphaerotilus natans subsp. natans DSM 6575</name>
    <dbReference type="NCBI Taxonomy" id="1286631"/>
    <lineage>
        <taxon>Bacteria</taxon>
        <taxon>Pseudomonadati</taxon>
        <taxon>Pseudomonadota</taxon>
        <taxon>Betaproteobacteria</taxon>
        <taxon>Burkholderiales</taxon>
        <taxon>Sphaerotilaceae</taxon>
        <taxon>Sphaerotilus</taxon>
    </lineage>
</organism>
<evidence type="ECO:0000313" key="4">
    <source>
        <dbReference type="Proteomes" id="UP000026714"/>
    </source>
</evidence>
<keyword evidence="4" id="KW-1185">Reference proteome</keyword>
<dbReference type="InterPro" id="IPR044861">
    <property type="entry name" value="IPNS-like_FE2OG_OXY"/>
</dbReference>
<dbReference type="Proteomes" id="UP000026714">
    <property type="component" value="Unassembled WGS sequence"/>
</dbReference>
<dbReference type="InterPro" id="IPR005123">
    <property type="entry name" value="Oxoglu/Fe-dep_dioxygenase_dom"/>
</dbReference>
<dbReference type="STRING" id="34103.SAMN05421778_109144"/>
<dbReference type="PANTHER" id="PTHR46523">
    <property type="entry name" value="DCTP PYROPHOSPHATASE 1"/>
    <property type="match status" value="1"/>
</dbReference>
<dbReference type="SUPFAM" id="SSF101386">
    <property type="entry name" value="all-alpha NTP pyrophosphatases"/>
    <property type="match status" value="1"/>
</dbReference>
<feature type="domain" description="Fe2OG dioxygenase" evidence="2">
    <location>
        <begin position="266"/>
        <end position="373"/>
    </location>
</feature>
<dbReference type="AlphaFoldDB" id="A0A059KJ72"/>
<dbReference type="EMBL" id="AZRA01000077">
    <property type="protein sequence ID" value="KDB51486.1"/>
    <property type="molecule type" value="Genomic_DNA"/>
</dbReference>
<dbReference type="eggNOG" id="COG3491">
    <property type="taxonomic scope" value="Bacteria"/>
</dbReference>
<dbReference type="PANTHER" id="PTHR46523:SF1">
    <property type="entry name" value="DCTP PYROPHOSPHATASE 1"/>
    <property type="match status" value="1"/>
</dbReference>
<dbReference type="PATRIC" id="fig|1286631.3.peg.2855"/>
<evidence type="ECO:0000256" key="1">
    <source>
        <dbReference type="RuleBase" id="RU003682"/>
    </source>
</evidence>
<dbReference type="GO" id="GO:0009143">
    <property type="term" value="P:nucleoside triphosphate catabolic process"/>
    <property type="evidence" value="ECO:0007669"/>
    <property type="project" value="InterPro"/>
</dbReference>
<dbReference type="Pfam" id="PF12643">
    <property type="entry name" value="MazG-like"/>
    <property type="match status" value="1"/>
</dbReference>
<accession>A0A059KJ72</accession>
<dbReference type="Pfam" id="PF03171">
    <property type="entry name" value="2OG-FeII_Oxy"/>
    <property type="match status" value="1"/>
</dbReference>
<reference evidence="3 4" key="1">
    <citation type="journal article" date="2014" name="FEMS Microbiol. Ecol.">
        <title>Sphaerotilus natans encrusted with nanoball-shaped Fe(III) oxide minerals formed by nitrate-reducing mixotrophic Fe(II) oxidation.</title>
        <authorList>
            <person name="Park S."/>
            <person name="Kim D.H."/>
            <person name="Lee J.H."/>
            <person name="Hur H.G."/>
        </authorList>
    </citation>
    <scope>NUCLEOTIDE SEQUENCE [LARGE SCALE GENOMIC DNA]</scope>
    <source>
        <strain evidence="3 4">DSM 6575</strain>
    </source>
</reference>
<comment type="similarity">
    <text evidence="1">Belongs to the iron/ascorbate-dependent oxidoreductase family.</text>
</comment>
<dbReference type="InterPro" id="IPR052555">
    <property type="entry name" value="dCTP_Pyrophosphatase"/>
</dbReference>
<dbReference type="GO" id="GO:0046872">
    <property type="term" value="F:metal ion binding"/>
    <property type="evidence" value="ECO:0007669"/>
    <property type="project" value="UniProtKB-KW"/>
</dbReference>